<dbReference type="InterPro" id="IPR017551">
    <property type="entry name" value="TriPribosyl-deP-CoA_syn_CitG"/>
</dbReference>
<dbReference type="GO" id="GO:0046917">
    <property type="term" value="F:triphosphoribosyl-dephospho-CoA synthase activity"/>
    <property type="evidence" value="ECO:0007669"/>
    <property type="project" value="UniProtKB-UniRule"/>
</dbReference>
<accession>A0AAE3AUJ3</accession>
<evidence type="ECO:0000256" key="3">
    <source>
        <dbReference type="ARBA" id="ARBA00022741"/>
    </source>
</evidence>
<proteinExistence type="inferred from homology"/>
<keyword evidence="8" id="KW-1185">Reference proteome</keyword>
<comment type="caution">
    <text evidence="7">The sequence shown here is derived from an EMBL/GenBank/DDBJ whole genome shotgun (WGS) entry which is preliminary data.</text>
</comment>
<evidence type="ECO:0000313" key="7">
    <source>
        <dbReference type="EMBL" id="MCC2165612.1"/>
    </source>
</evidence>
<evidence type="ECO:0000256" key="2">
    <source>
        <dbReference type="ARBA" id="ARBA00022679"/>
    </source>
</evidence>
<organism evidence="7 8">
    <name type="scientific">Brotaphodocola catenula</name>
    <dbReference type="NCBI Taxonomy" id="2885361"/>
    <lineage>
        <taxon>Bacteria</taxon>
        <taxon>Bacillati</taxon>
        <taxon>Bacillota</taxon>
        <taxon>Clostridia</taxon>
        <taxon>Lachnospirales</taxon>
        <taxon>Lachnospiraceae</taxon>
        <taxon>Brotaphodocola</taxon>
    </lineage>
</organism>
<protein>
    <recommendedName>
        <fullName evidence="5">Probable 2-(5''-triphosphoribosyl)-3'-dephosphocoenzyme-A synthase</fullName>
        <shortName evidence="5">2-(5''-triphosphoribosyl)-3'-dephospho-CoA synthase</shortName>
        <ecNumber evidence="5">2.4.2.52</ecNumber>
    </recommendedName>
</protein>
<dbReference type="GO" id="GO:0051191">
    <property type="term" value="P:prosthetic group biosynthetic process"/>
    <property type="evidence" value="ECO:0007669"/>
    <property type="project" value="TreeGrafter"/>
</dbReference>
<dbReference type="PANTHER" id="PTHR30201:SF2">
    <property type="entry name" value="2-(5''-TRIPHOSPHORIBOSYL)-3'-DEPHOSPHOCOENZYME-A SYNTHASE"/>
    <property type="match status" value="1"/>
</dbReference>
<dbReference type="PANTHER" id="PTHR30201">
    <property type="entry name" value="TRIPHOSPHORIBOSYL-DEPHOSPHO-COA SYNTHASE"/>
    <property type="match status" value="1"/>
</dbReference>
<dbReference type="RefSeq" id="WP_308451877.1">
    <property type="nucleotide sequence ID" value="NZ_JAJEPU010000043.1"/>
</dbReference>
<feature type="region of interest" description="Disordered" evidence="6">
    <location>
        <begin position="1"/>
        <end position="22"/>
    </location>
</feature>
<keyword evidence="2 5" id="KW-0808">Transferase</keyword>
<dbReference type="GO" id="GO:0016757">
    <property type="term" value="F:glycosyltransferase activity"/>
    <property type="evidence" value="ECO:0007669"/>
    <property type="project" value="UniProtKB-KW"/>
</dbReference>
<reference evidence="7" key="1">
    <citation type="submission" date="2021-10" db="EMBL/GenBank/DDBJ databases">
        <title>Anaerobic single-cell dispensing facilitates the cultivation of human gut bacteria.</title>
        <authorList>
            <person name="Afrizal A."/>
        </authorList>
    </citation>
    <scope>NUCLEOTIDE SEQUENCE</scope>
    <source>
        <strain evidence="7">CLA-AA-H274</strain>
    </source>
</reference>
<sequence>MYQKTRPAQAPETDFPRESETKISTTRLVETFSKLCHRALMAEVSATPKPGLVDRHDSGAHSDMDFDTFSASSDAIAPWITKMFEIGLFWQEDRDGRDLFSAIRPLGVKAEKAMFDATNGINTHKGMIFSMGIVSAIAGFLFAQTHSFNAEAILETSGLLCRDLIETDFQKMDKKNPRTHGEILYVRFGIKGIRGEVEEGFPAIRKIALPSLRRFSDPDLAAQAKKAFTEVYLNGQTGTLSTPDFNPHWNASRLNTLLSLMASVDDTNVLIRTSPEMLVYEKECAKRILDLGGAFTKQGLLELTRLNEEFIRLHLSPGGCADLLAVTILLHDLENLDLKN</sequence>
<dbReference type="Gene3D" id="1.10.4200.10">
    <property type="entry name" value="Triphosphoribosyl-dephospho-CoA protein"/>
    <property type="match status" value="1"/>
</dbReference>
<comment type="similarity">
    <text evidence="5">Belongs to the CitG/MdcB family.</text>
</comment>
<dbReference type="EC" id="2.4.2.52" evidence="5"/>
<gene>
    <name evidence="5" type="primary">citG</name>
    <name evidence="7" type="ORF">LKD32_12140</name>
</gene>
<evidence type="ECO:0000256" key="5">
    <source>
        <dbReference type="HAMAP-Rule" id="MF_00397"/>
    </source>
</evidence>
<dbReference type="Pfam" id="PF01874">
    <property type="entry name" value="CitG"/>
    <property type="match status" value="1"/>
</dbReference>
<keyword evidence="4 5" id="KW-0067">ATP-binding</keyword>
<evidence type="ECO:0000256" key="6">
    <source>
        <dbReference type="SAM" id="MobiDB-lite"/>
    </source>
</evidence>
<dbReference type="InterPro" id="IPR002736">
    <property type="entry name" value="CitG"/>
</dbReference>
<keyword evidence="3 5" id="KW-0547">Nucleotide-binding</keyword>
<comment type="catalytic activity">
    <reaction evidence="1 5">
        <text>3'-dephospho-CoA + ATP = 2'-(5''-triphospho-alpha-D-ribosyl)-3'-dephospho-CoA + adenine</text>
        <dbReference type="Rhea" id="RHEA:15117"/>
        <dbReference type="ChEBI" id="CHEBI:16708"/>
        <dbReference type="ChEBI" id="CHEBI:30616"/>
        <dbReference type="ChEBI" id="CHEBI:57328"/>
        <dbReference type="ChEBI" id="CHEBI:61378"/>
        <dbReference type="EC" id="2.4.2.52"/>
    </reaction>
</comment>
<evidence type="ECO:0000313" key="8">
    <source>
        <dbReference type="Proteomes" id="UP001198962"/>
    </source>
</evidence>
<dbReference type="AlphaFoldDB" id="A0AAE3AUJ3"/>
<evidence type="ECO:0000256" key="4">
    <source>
        <dbReference type="ARBA" id="ARBA00022840"/>
    </source>
</evidence>
<evidence type="ECO:0000256" key="1">
    <source>
        <dbReference type="ARBA" id="ARBA00001210"/>
    </source>
</evidence>
<dbReference type="Proteomes" id="UP001198962">
    <property type="component" value="Unassembled WGS sequence"/>
</dbReference>
<keyword evidence="7" id="KW-0328">Glycosyltransferase</keyword>
<name>A0AAE3AUJ3_9FIRM</name>
<dbReference type="EMBL" id="JAJEPU010000043">
    <property type="protein sequence ID" value="MCC2165612.1"/>
    <property type="molecule type" value="Genomic_DNA"/>
</dbReference>
<dbReference type="GO" id="GO:0005524">
    <property type="term" value="F:ATP binding"/>
    <property type="evidence" value="ECO:0007669"/>
    <property type="project" value="UniProtKB-KW"/>
</dbReference>
<dbReference type="HAMAP" id="MF_00397">
    <property type="entry name" value="CitG"/>
    <property type="match status" value="1"/>
</dbReference>